<reference evidence="7 8" key="1">
    <citation type="submission" date="2016-07" db="EMBL/GenBank/DDBJ databases">
        <title>Pervasive Adenine N6-methylation of Active Genes in Fungi.</title>
        <authorList>
            <consortium name="DOE Joint Genome Institute"/>
            <person name="Mondo S.J."/>
            <person name="Dannebaum R.O."/>
            <person name="Kuo R.C."/>
            <person name="Labutti K."/>
            <person name="Haridas S."/>
            <person name="Kuo A."/>
            <person name="Salamov A."/>
            <person name="Ahrendt S.R."/>
            <person name="Lipzen A."/>
            <person name="Sullivan W."/>
            <person name="Andreopoulos W.B."/>
            <person name="Clum A."/>
            <person name="Lindquist E."/>
            <person name="Daum C."/>
            <person name="Ramamoorthy G.K."/>
            <person name="Gryganskyi A."/>
            <person name="Culley D."/>
            <person name="Magnuson J.K."/>
            <person name="James T.Y."/>
            <person name="O'Malley M.A."/>
            <person name="Stajich J.E."/>
            <person name="Spatafora J.W."/>
            <person name="Visel A."/>
            <person name="Grigoriev I.V."/>
        </authorList>
    </citation>
    <scope>NUCLEOTIDE SEQUENCE [LARGE SCALE GENOMIC DNA]</scope>
    <source>
        <strain evidence="7 8">CBS 931.73</strain>
    </source>
</reference>
<evidence type="ECO:0000256" key="6">
    <source>
        <dbReference type="ARBA" id="ARBA00023242"/>
    </source>
</evidence>
<dbReference type="STRING" id="1314790.A0A1Y1XXT6"/>
<dbReference type="AlphaFoldDB" id="A0A1Y1XXT6"/>
<keyword evidence="6" id="KW-0539">Nucleus</keyword>
<name>A0A1Y1XXT6_9FUNG</name>
<evidence type="ECO:0000313" key="8">
    <source>
        <dbReference type="Proteomes" id="UP000193498"/>
    </source>
</evidence>
<dbReference type="GO" id="GO:0032021">
    <property type="term" value="C:NELF complex"/>
    <property type="evidence" value="ECO:0007669"/>
    <property type="project" value="TreeGrafter"/>
</dbReference>
<gene>
    <name evidence="7" type="ORF">K493DRAFT_340199</name>
</gene>
<evidence type="ECO:0000256" key="4">
    <source>
        <dbReference type="ARBA" id="ARBA00023015"/>
    </source>
</evidence>
<comment type="subcellular location">
    <subcellularLocation>
        <location evidence="1">Nucleus</location>
    </subcellularLocation>
</comment>
<dbReference type="InParanoid" id="A0A1Y1XXT6"/>
<keyword evidence="3" id="KW-0678">Repressor</keyword>
<sequence>MADKQARQDKARAALSGIDAIMEPNMDKQLTEFLTNGGTPFQAVTMLSEKYVGLAQMCNIASEWCEEFDIDYELEMKKLVRDRVLERFNPTTVDAEFMNSENPPAWLEGMIHEPFWRNMIYELSEKHKKCLLLNFAIQRISDAGYQSEMSSVATASTYVNVFTGVVVGTLQKLKDLDDVTLNDQIPDLLKLSCQNEYTYLFTQILIRQLMKEPGGFAFTRISKELEEEVNEKFNRPQLVNTLRFFLEETPTQIAAPLAAILLGKVPSPGDVISLYRAYTGPAPPPVEHLRDSELLEILLSAVLVPNSEGVNTMRPELKEKYLWLIAYATGVKTDSAGQLDKADLQSNFDALKLLESLLSRKPTGTELNTVTGKILPYFNIPVIALGFTLYIDNLLHETSYYENYFRTTEVSLPHLLLEEIAYRHPLQQQRIFEIFISSMKMDLTSLGGPTLMIFRKMLLDRLIYLMQLNFVTPVMSYVEDAAEKMDESLLIHFVREVLEMIEPPFSAPFVASCYRLIDHIEETLRKNGLESLMSQFIDSTEDVDDPVVQDLRQKLEEKILM</sequence>
<dbReference type="OrthoDB" id="511287at2759"/>
<evidence type="ECO:0000256" key="2">
    <source>
        <dbReference type="ARBA" id="ARBA00005726"/>
    </source>
</evidence>
<keyword evidence="5" id="KW-0804">Transcription</keyword>
<organism evidence="7 8">
    <name type="scientific">Basidiobolus meristosporus CBS 931.73</name>
    <dbReference type="NCBI Taxonomy" id="1314790"/>
    <lineage>
        <taxon>Eukaryota</taxon>
        <taxon>Fungi</taxon>
        <taxon>Fungi incertae sedis</taxon>
        <taxon>Zoopagomycota</taxon>
        <taxon>Entomophthoromycotina</taxon>
        <taxon>Basidiobolomycetes</taxon>
        <taxon>Basidiobolales</taxon>
        <taxon>Basidiobolaceae</taxon>
        <taxon>Basidiobolus</taxon>
    </lineage>
</organism>
<evidence type="ECO:0000256" key="1">
    <source>
        <dbReference type="ARBA" id="ARBA00004123"/>
    </source>
</evidence>
<dbReference type="Proteomes" id="UP000193498">
    <property type="component" value="Unassembled WGS sequence"/>
</dbReference>
<accession>A0A1Y1XXT6</accession>
<protein>
    <submittedName>
        <fullName evidence="7">TH1 protein</fullName>
    </submittedName>
</protein>
<evidence type="ECO:0000256" key="5">
    <source>
        <dbReference type="ARBA" id="ARBA00023163"/>
    </source>
</evidence>
<evidence type="ECO:0000313" key="7">
    <source>
        <dbReference type="EMBL" id="ORX90174.1"/>
    </source>
</evidence>
<keyword evidence="4" id="KW-0805">Transcription regulation</keyword>
<comment type="similarity">
    <text evidence="2">Belongs to the NELF-D family.</text>
</comment>
<dbReference type="EMBL" id="MCFE01000396">
    <property type="protein sequence ID" value="ORX90174.1"/>
    <property type="molecule type" value="Genomic_DNA"/>
</dbReference>
<dbReference type="GO" id="GO:0003723">
    <property type="term" value="F:RNA binding"/>
    <property type="evidence" value="ECO:0007669"/>
    <property type="project" value="TreeGrafter"/>
</dbReference>
<keyword evidence="8" id="KW-1185">Reference proteome</keyword>
<evidence type="ECO:0000256" key="3">
    <source>
        <dbReference type="ARBA" id="ARBA00022491"/>
    </source>
</evidence>
<dbReference type="Pfam" id="PF04858">
    <property type="entry name" value="TH1"/>
    <property type="match status" value="1"/>
</dbReference>
<dbReference type="PANTHER" id="PTHR12144">
    <property type="entry name" value="NEGATIVE ELONGATION FACTOR D"/>
    <property type="match status" value="1"/>
</dbReference>
<comment type="caution">
    <text evidence="7">The sequence shown here is derived from an EMBL/GenBank/DDBJ whole genome shotgun (WGS) entry which is preliminary data.</text>
</comment>
<proteinExistence type="inferred from homology"/>
<dbReference type="PANTHER" id="PTHR12144:SF0">
    <property type="entry name" value="NEGATIVE ELONGATION FACTOR C_D"/>
    <property type="match status" value="1"/>
</dbReference>
<dbReference type="InterPro" id="IPR006942">
    <property type="entry name" value="TH1"/>
</dbReference>
<dbReference type="GO" id="GO:0034244">
    <property type="term" value="P:negative regulation of transcription elongation by RNA polymerase II"/>
    <property type="evidence" value="ECO:0007669"/>
    <property type="project" value="TreeGrafter"/>
</dbReference>